<reference evidence="3 4" key="2">
    <citation type="submission" date="2017-09" db="EMBL/GenBank/DDBJ databases">
        <authorList>
            <person name="Lee N."/>
            <person name="Cho B.-K."/>
        </authorList>
    </citation>
    <scope>NUCLEOTIDE SEQUENCE [LARGE SCALE GENOMIC DNA]</scope>
    <source>
        <strain evidence="3 4">ATCC 27467</strain>
    </source>
</reference>
<dbReference type="PROSITE" id="PS50943">
    <property type="entry name" value="HTH_CROC1"/>
    <property type="match status" value="1"/>
</dbReference>
<evidence type="ECO:0000259" key="1">
    <source>
        <dbReference type="PROSITE" id="PS50943"/>
    </source>
</evidence>
<dbReference type="SUPFAM" id="SSF47413">
    <property type="entry name" value="lambda repressor-like DNA-binding domains"/>
    <property type="match status" value="1"/>
</dbReference>
<evidence type="ECO:0000313" key="4">
    <source>
        <dbReference type="Proteomes" id="UP000326831"/>
    </source>
</evidence>
<organism evidence="3 4">
    <name type="scientific">Streptomyces subrutilus</name>
    <dbReference type="NCBI Taxonomy" id="36818"/>
    <lineage>
        <taxon>Bacteria</taxon>
        <taxon>Bacillati</taxon>
        <taxon>Actinomycetota</taxon>
        <taxon>Actinomycetes</taxon>
        <taxon>Kitasatosporales</taxon>
        <taxon>Streptomycetaceae</taxon>
        <taxon>Streptomyces</taxon>
    </lineage>
</organism>
<keyword evidence="4" id="KW-1185">Reference proteome</keyword>
<reference evidence="2" key="1">
    <citation type="journal article" date="2014" name="Int. J. Syst. Evol. Microbiol.">
        <title>Complete genome sequence of Corynebacterium casei LMG S-19264T (=DSM 44701T), isolated from a smear-ripened cheese.</title>
        <authorList>
            <consortium name="US DOE Joint Genome Institute (JGI-PGF)"/>
            <person name="Walter F."/>
            <person name="Albersmeier A."/>
            <person name="Kalinowski J."/>
            <person name="Ruckert C."/>
        </authorList>
    </citation>
    <scope>NUCLEOTIDE SEQUENCE</scope>
    <source>
        <strain evidence="2">JCM 4834</strain>
    </source>
</reference>
<dbReference type="KEGG" id="ssub:CP968_15755"/>
<dbReference type="RefSeq" id="WP_150518607.1">
    <property type="nucleotide sequence ID" value="NZ_BMVX01000022.1"/>
</dbReference>
<dbReference type="GO" id="GO:0003677">
    <property type="term" value="F:DNA binding"/>
    <property type="evidence" value="ECO:0007669"/>
    <property type="project" value="InterPro"/>
</dbReference>
<dbReference type="OrthoDB" id="3669136at2"/>
<dbReference type="Gene3D" id="1.10.260.40">
    <property type="entry name" value="lambda repressor-like DNA-binding domains"/>
    <property type="match status" value="1"/>
</dbReference>
<dbReference type="Proteomes" id="UP000326831">
    <property type="component" value="Chromosome"/>
</dbReference>
<accession>A0A5P2UL08</accession>
<dbReference type="SMART" id="SM00530">
    <property type="entry name" value="HTH_XRE"/>
    <property type="match status" value="1"/>
</dbReference>
<dbReference type="InterPro" id="IPR043917">
    <property type="entry name" value="DUF5753"/>
</dbReference>
<dbReference type="InterPro" id="IPR001387">
    <property type="entry name" value="Cro/C1-type_HTH"/>
</dbReference>
<dbReference type="AlphaFoldDB" id="A0A5P2UL08"/>
<proteinExistence type="predicted"/>
<dbReference type="Proteomes" id="UP000634660">
    <property type="component" value="Unassembled WGS sequence"/>
</dbReference>
<gene>
    <name evidence="3" type="ORF">CP968_15755</name>
    <name evidence="2" type="ORF">GCM10010371_51080</name>
</gene>
<evidence type="ECO:0000313" key="2">
    <source>
        <dbReference type="EMBL" id="GGZ84942.1"/>
    </source>
</evidence>
<name>A0A5P2UL08_9ACTN</name>
<dbReference type="Pfam" id="PF19054">
    <property type="entry name" value="DUF5753"/>
    <property type="match status" value="1"/>
</dbReference>
<feature type="domain" description="HTH cro/C1-type" evidence="1">
    <location>
        <begin position="22"/>
        <end position="51"/>
    </location>
</feature>
<dbReference type="Pfam" id="PF13560">
    <property type="entry name" value="HTH_31"/>
    <property type="match status" value="1"/>
</dbReference>
<dbReference type="EMBL" id="BMVX01000022">
    <property type="protein sequence ID" value="GGZ84942.1"/>
    <property type="molecule type" value="Genomic_DNA"/>
</dbReference>
<sequence>MAKAANKETAGGATRLVSHLARALREKEKLTQRELGERLGYSAAAISAVETCAQPASDEMLVGLEAEIGGGLGVFEVARELVRLDKYPSHFQDFFLLEQQALSLYLFETEAIYGVFQTEEYARALIAGGFPVLSDRRVDELVEGRMARKVLFGRDPAPLIELILDESVLRRGIGTPAIMRAQCLYLSELAALRNVAVYVLPFGTGFSGEHAGTRGGMNIVETPRHERLVYIETGDESLLISDGAKVSTYSQRYAKIRAQALGPRESLGFIEQVAGDWI</sequence>
<evidence type="ECO:0000313" key="3">
    <source>
        <dbReference type="EMBL" id="QEU79590.1"/>
    </source>
</evidence>
<reference evidence="2" key="3">
    <citation type="submission" date="2020-09" db="EMBL/GenBank/DDBJ databases">
        <authorList>
            <person name="Sun Q."/>
            <person name="Ohkuma M."/>
        </authorList>
    </citation>
    <scope>NUCLEOTIDE SEQUENCE</scope>
    <source>
        <strain evidence="2">JCM 4834</strain>
    </source>
</reference>
<dbReference type="InterPro" id="IPR010982">
    <property type="entry name" value="Lambda_DNA-bd_dom_sf"/>
</dbReference>
<protein>
    <submittedName>
        <fullName evidence="2 3">Transcriptional regulator</fullName>
    </submittedName>
</protein>
<dbReference type="CDD" id="cd00093">
    <property type="entry name" value="HTH_XRE"/>
    <property type="match status" value="1"/>
</dbReference>
<dbReference type="EMBL" id="CP023701">
    <property type="protein sequence ID" value="QEU79590.1"/>
    <property type="molecule type" value="Genomic_DNA"/>
</dbReference>